<proteinExistence type="predicted"/>
<dbReference type="InterPro" id="IPR009038">
    <property type="entry name" value="GOLD_dom"/>
</dbReference>
<dbReference type="PROSITE" id="PS50191">
    <property type="entry name" value="CRAL_TRIO"/>
    <property type="match status" value="1"/>
</dbReference>
<dbReference type="EMBL" id="CADEPM010000004">
    <property type="protein sequence ID" value="CAB3404974.1"/>
    <property type="molecule type" value="Genomic_DNA"/>
</dbReference>
<accession>A0A8S1EYU8</accession>
<evidence type="ECO:0000259" key="2">
    <source>
        <dbReference type="PROSITE" id="PS50866"/>
    </source>
</evidence>
<dbReference type="GO" id="GO:0005737">
    <property type="term" value="C:cytoplasm"/>
    <property type="evidence" value="ECO:0007669"/>
    <property type="project" value="TreeGrafter"/>
</dbReference>
<evidence type="ECO:0000259" key="1">
    <source>
        <dbReference type="PROSITE" id="PS50191"/>
    </source>
</evidence>
<dbReference type="AlphaFoldDB" id="A0A8S1EYU8"/>
<dbReference type="Pfam" id="PF00650">
    <property type="entry name" value="CRAL_TRIO"/>
    <property type="match status" value="1"/>
</dbReference>
<feature type="domain" description="CRAL-TRIO" evidence="1">
    <location>
        <begin position="87"/>
        <end position="259"/>
    </location>
</feature>
<dbReference type="Gene3D" id="2.60.120.680">
    <property type="entry name" value="GOLD domain"/>
    <property type="match status" value="1"/>
</dbReference>
<reference evidence="3 4" key="1">
    <citation type="submission" date="2020-04" db="EMBL/GenBank/DDBJ databases">
        <authorList>
            <person name="Laetsch R D."/>
            <person name="Stevens L."/>
            <person name="Kumar S."/>
            <person name="Blaxter L. M."/>
        </authorList>
    </citation>
    <scope>NUCLEOTIDE SEQUENCE [LARGE SCALE GENOMIC DNA]</scope>
</reference>
<dbReference type="CDD" id="cd00170">
    <property type="entry name" value="SEC14"/>
    <property type="match status" value="1"/>
</dbReference>
<organism evidence="3 4">
    <name type="scientific">Caenorhabditis bovis</name>
    <dbReference type="NCBI Taxonomy" id="2654633"/>
    <lineage>
        <taxon>Eukaryota</taxon>
        <taxon>Metazoa</taxon>
        <taxon>Ecdysozoa</taxon>
        <taxon>Nematoda</taxon>
        <taxon>Chromadorea</taxon>
        <taxon>Rhabditida</taxon>
        <taxon>Rhabditina</taxon>
        <taxon>Rhabditomorpha</taxon>
        <taxon>Rhabditoidea</taxon>
        <taxon>Rhabditidae</taxon>
        <taxon>Peloderinae</taxon>
        <taxon>Caenorhabditis</taxon>
    </lineage>
</organism>
<dbReference type="SMART" id="SM00516">
    <property type="entry name" value="SEC14"/>
    <property type="match status" value="1"/>
</dbReference>
<dbReference type="PANTHER" id="PTHR23324:SF88">
    <property type="entry name" value="CRAL-TRIO DOMAIN-CONTAINING PROTEIN"/>
    <property type="match status" value="1"/>
</dbReference>
<feature type="domain" description="GOLD" evidence="2">
    <location>
        <begin position="272"/>
        <end position="394"/>
    </location>
</feature>
<dbReference type="Proteomes" id="UP000494206">
    <property type="component" value="Unassembled WGS sequence"/>
</dbReference>
<comment type="caution">
    <text evidence="3">The sequence shown here is derived from an EMBL/GenBank/DDBJ whole genome shotgun (WGS) entry which is preliminary data.</text>
</comment>
<protein>
    <recommendedName>
        <fullName evidence="5">CRAL-TRIO domain-containing protein</fullName>
    </recommendedName>
</protein>
<dbReference type="SUPFAM" id="SSF52087">
    <property type="entry name" value="CRAL/TRIO domain"/>
    <property type="match status" value="1"/>
</dbReference>
<dbReference type="SUPFAM" id="SSF101576">
    <property type="entry name" value="Supernatant protein factor (SPF), C-terminal domain"/>
    <property type="match status" value="1"/>
</dbReference>
<sequence>MTTSCSSEISDDDQKLLKELRSRIAKELALVPAYDDDFSLMRWLVGWDRKIETVVPKIKFSLRAIHAMGLDTADLSTLDLVTAACDECSVPLQYLPGSLIGLDKENNVVSLQMIGHLDASGLVPSVKNSDLYKMRITESEGVMQVIRKLEKQHGKPFGTSVIFDLDGLSMSQIDMAALKCVTAMLTQLQEMFPDVVRKIFIINVPTFIQVLWGMISPCLAKQTQQKVQILGNDWKDHLKEHIGEHVLFERWGGIRKSDHEYGTVRMGGKIPQELMYDAANDLPAEKLTKLTISARSTAFVPITLDGHQAGRKLYWWWRIESNDINFAVYRAADGQEKVAEHDDDYMVWPKFKLQTQYVPEDGEVFAEEPGVYKFVFDNTHSTLRSKTVRYFIEVRQK</sequence>
<keyword evidence="4" id="KW-1185">Reference proteome</keyword>
<evidence type="ECO:0000313" key="4">
    <source>
        <dbReference type="Proteomes" id="UP000494206"/>
    </source>
</evidence>
<evidence type="ECO:0000313" key="3">
    <source>
        <dbReference type="EMBL" id="CAB3404974.1"/>
    </source>
</evidence>
<dbReference type="PANTHER" id="PTHR23324">
    <property type="entry name" value="SEC14 RELATED PROTEIN"/>
    <property type="match status" value="1"/>
</dbReference>
<dbReference type="InterPro" id="IPR001251">
    <property type="entry name" value="CRAL-TRIO_dom"/>
</dbReference>
<dbReference type="InterPro" id="IPR051064">
    <property type="entry name" value="SEC14/CRAL-TRIO_domain"/>
</dbReference>
<dbReference type="OrthoDB" id="1434354at2759"/>
<evidence type="ECO:0008006" key="5">
    <source>
        <dbReference type="Google" id="ProtNLM"/>
    </source>
</evidence>
<dbReference type="InterPro" id="IPR036598">
    <property type="entry name" value="GOLD_dom_sf"/>
</dbReference>
<dbReference type="InterPro" id="IPR036865">
    <property type="entry name" value="CRAL-TRIO_dom_sf"/>
</dbReference>
<gene>
    <name evidence="3" type="ORF">CBOVIS_LOCUS7229</name>
</gene>
<dbReference type="PROSITE" id="PS50866">
    <property type="entry name" value="GOLD"/>
    <property type="match status" value="1"/>
</dbReference>
<dbReference type="Gene3D" id="3.40.525.10">
    <property type="entry name" value="CRAL-TRIO lipid binding domain"/>
    <property type="match status" value="1"/>
</dbReference>
<name>A0A8S1EYU8_9PELO</name>